<dbReference type="InterPro" id="IPR006143">
    <property type="entry name" value="RND_pump_MFP"/>
</dbReference>
<keyword evidence="2" id="KW-0175">Coiled coil</keyword>
<dbReference type="Pfam" id="PF25954">
    <property type="entry name" value="Beta-barrel_RND_2"/>
    <property type="match status" value="1"/>
</dbReference>
<evidence type="ECO:0000259" key="4">
    <source>
        <dbReference type="Pfam" id="PF25876"/>
    </source>
</evidence>
<dbReference type="InterPro" id="IPR058792">
    <property type="entry name" value="Beta-barrel_RND_2"/>
</dbReference>
<dbReference type="Gene3D" id="2.40.420.20">
    <property type="match status" value="1"/>
</dbReference>
<accession>A0A0S7XND3</accession>
<dbReference type="GO" id="GO:0015562">
    <property type="term" value="F:efflux transmembrane transporter activity"/>
    <property type="evidence" value="ECO:0007669"/>
    <property type="project" value="TreeGrafter"/>
</dbReference>
<feature type="region of interest" description="Disordered" evidence="3">
    <location>
        <begin position="382"/>
        <end position="414"/>
    </location>
</feature>
<evidence type="ECO:0000256" key="2">
    <source>
        <dbReference type="SAM" id="Coils"/>
    </source>
</evidence>
<evidence type="ECO:0000259" key="6">
    <source>
        <dbReference type="Pfam" id="PF25954"/>
    </source>
</evidence>
<dbReference type="FunFam" id="2.40.30.170:FF:000010">
    <property type="entry name" value="Efflux RND transporter periplasmic adaptor subunit"/>
    <property type="match status" value="1"/>
</dbReference>
<evidence type="ECO:0000313" key="8">
    <source>
        <dbReference type="Proteomes" id="UP000051861"/>
    </source>
</evidence>
<dbReference type="Gene3D" id="2.40.30.170">
    <property type="match status" value="1"/>
</dbReference>
<proteinExistence type="inferred from homology"/>
<comment type="similarity">
    <text evidence="1">Belongs to the membrane fusion protein (MFP) (TC 8.A.1) family.</text>
</comment>
<sequence length="414" mass="45265">MKKKTMLIGITAVFVILIGWQVYQKAFKGGSQSGVERIAIPVAVEITAIKKATIRDVGNFTGTLIPKSQFVIAPKVSGRLEKLMVNIGDRVKRGQLIAVLDDEEYSQQLIQAQSDLKVAQANLEESLSSLNVAERELERVQELHKKGIAADSELDSAKGIYTAQGSRYKVALAQVANREAALKAAQVRLSYTKIIASWETKGGFRVVGERFVYEGAMLMMNTPILSILEIDPLIAVIHITDKDYFRIKKGQSATINTDALPGKSVPGKIARIAPLLQETSREARVEIEILNPGEIFKPGMFINAQIEFTTHIEATVVPVSAVVKRDNLQGIFLADIENKKAQFVPVKIGIADGELAEIVEPRAFSGFVVTMGQHLLVDESPIILPEKETGTTTAKPPSSKPEKGESKLKPGEKR</sequence>
<evidence type="ECO:0000256" key="3">
    <source>
        <dbReference type="SAM" id="MobiDB-lite"/>
    </source>
</evidence>
<feature type="coiled-coil region" evidence="2">
    <location>
        <begin position="116"/>
        <end position="143"/>
    </location>
</feature>
<protein>
    <submittedName>
        <fullName evidence="7">Uncharacterized protein</fullName>
    </submittedName>
</protein>
<feature type="compositionally biased region" description="Basic and acidic residues" evidence="3">
    <location>
        <begin position="400"/>
        <end position="414"/>
    </location>
</feature>
<feature type="domain" description="Multidrug resistance protein MdtA-like barrel-sandwich hybrid" evidence="5">
    <location>
        <begin position="72"/>
        <end position="107"/>
    </location>
</feature>
<organism evidence="7 8">
    <name type="scientific">candidate division WOR-1 bacterium DG_54_3</name>
    <dbReference type="NCBI Taxonomy" id="1703775"/>
    <lineage>
        <taxon>Bacteria</taxon>
        <taxon>Bacillati</taxon>
        <taxon>Saganbacteria</taxon>
    </lineage>
</organism>
<dbReference type="PANTHER" id="PTHR30469">
    <property type="entry name" value="MULTIDRUG RESISTANCE PROTEIN MDTA"/>
    <property type="match status" value="1"/>
</dbReference>
<dbReference type="SUPFAM" id="SSF111369">
    <property type="entry name" value="HlyD-like secretion proteins"/>
    <property type="match status" value="1"/>
</dbReference>
<dbReference type="AlphaFoldDB" id="A0A0S7XND3"/>
<dbReference type="Pfam" id="PF25917">
    <property type="entry name" value="BSH_RND"/>
    <property type="match status" value="1"/>
</dbReference>
<comment type="caution">
    <text evidence="7">The sequence shown here is derived from an EMBL/GenBank/DDBJ whole genome shotgun (WGS) entry which is preliminary data.</text>
</comment>
<dbReference type="Proteomes" id="UP000051861">
    <property type="component" value="Unassembled WGS sequence"/>
</dbReference>
<dbReference type="InterPro" id="IPR058625">
    <property type="entry name" value="MdtA-like_BSH"/>
</dbReference>
<dbReference type="GO" id="GO:1990281">
    <property type="term" value="C:efflux pump complex"/>
    <property type="evidence" value="ECO:0007669"/>
    <property type="project" value="TreeGrafter"/>
</dbReference>
<dbReference type="EMBL" id="LIZX01000210">
    <property type="protein sequence ID" value="KPJ63930.1"/>
    <property type="molecule type" value="Genomic_DNA"/>
</dbReference>
<dbReference type="Pfam" id="PF25876">
    <property type="entry name" value="HH_MFP_RND"/>
    <property type="match status" value="1"/>
</dbReference>
<reference evidence="7 8" key="1">
    <citation type="journal article" date="2015" name="Microbiome">
        <title>Genomic resolution of linkages in carbon, nitrogen, and sulfur cycling among widespread estuary sediment bacteria.</title>
        <authorList>
            <person name="Baker B.J."/>
            <person name="Lazar C.S."/>
            <person name="Teske A.P."/>
            <person name="Dick G.J."/>
        </authorList>
    </citation>
    <scope>NUCLEOTIDE SEQUENCE [LARGE SCALE GENOMIC DNA]</scope>
    <source>
        <strain evidence="7">DG_54_3</strain>
    </source>
</reference>
<evidence type="ECO:0000256" key="1">
    <source>
        <dbReference type="ARBA" id="ARBA00009477"/>
    </source>
</evidence>
<dbReference type="InterPro" id="IPR058624">
    <property type="entry name" value="MdtA-like_HH"/>
</dbReference>
<gene>
    <name evidence="7" type="ORF">AMJ44_13705</name>
</gene>
<name>A0A0S7XND3_UNCSA</name>
<dbReference type="PANTHER" id="PTHR30469:SF15">
    <property type="entry name" value="HLYD FAMILY OF SECRETION PROTEINS"/>
    <property type="match status" value="1"/>
</dbReference>
<dbReference type="NCBIfam" id="TIGR01730">
    <property type="entry name" value="RND_mfp"/>
    <property type="match status" value="1"/>
</dbReference>
<dbReference type="Gene3D" id="2.40.50.100">
    <property type="match status" value="1"/>
</dbReference>
<evidence type="ECO:0000313" key="7">
    <source>
        <dbReference type="EMBL" id="KPJ63930.1"/>
    </source>
</evidence>
<feature type="domain" description="CusB-like beta-barrel" evidence="6">
    <location>
        <begin position="239"/>
        <end position="306"/>
    </location>
</feature>
<feature type="domain" description="Multidrug resistance protein MdtA-like alpha-helical hairpin" evidence="4">
    <location>
        <begin position="116"/>
        <end position="192"/>
    </location>
</feature>
<evidence type="ECO:0000259" key="5">
    <source>
        <dbReference type="Pfam" id="PF25917"/>
    </source>
</evidence>
<dbReference type="Gene3D" id="1.10.287.470">
    <property type="entry name" value="Helix hairpin bin"/>
    <property type="match status" value="1"/>
</dbReference>